<dbReference type="GO" id="GO:0016757">
    <property type="term" value="F:glycosyltransferase activity"/>
    <property type="evidence" value="ECO:0007669"/>
    <property type="project" value="UniProtKB-ARBA"/>
</dbReference>
<name>A0A844Z4P4_9SPHN</name>
<dbReference type="AlphaFoldDB" id="A0A844Z4P4"/>
<accession>A0A844Z4P4</accession>
<protein>
    <submittedName>
        <fullName evidence="2">Glycosyltransferase</fullName>
    </submittedName>
</protein>
<dbReference type="PANTHER" id="PTHR45947">
    <property type="entry name" value="SULFOQUINOVOSYL TRANSFERASE SQD2"/>
    <property type="match status" value="1"/>
</dbReference>
<dbReference type="SUPFAM" id="SSF53756">
    <property type="entry name" value="UDP-Glycosyltransferase/glycogen phosphorylase"/>
    <property type="match status" value="1"/>
</dbReference>
<dbReference type="OrthoDB" id="9790710at2"/>
<dbReference type="Gene3D" id="3.40.50.2000">
    <property type="entry name" value="Glycogen Phosphorylase B"/>
    <property type="match status" value="2"/>
</dbReference>
<dbReference type="Pfam" id="PF13692">
    <property type="entry name" value="Glyco_trans_1_4"/>
    <property type="match status" value="1"/>
</dbReference>
<evidence type="ECO:0000259" key="1">
    <source>
        <dbReference type="Pfam" id="PF13439"/>
    </source>
</evidence>
<keyword evidence="3" id="KW-1185">Reference proteome</keyword>
<evidence type="ECO:0000313" key="3">
    <source>
        <dbReference type="Proteomes" id="UP000460290"/>
    </source>
</evidence>
<dbReference type="InterPro" id="IPR050194">
    <property type="entry name" value="Glycosyltransferase_grp1"/>
</dbReference>
<gene>
    <name evidence="2" type="ORF">GRI35_01600</name>
</gene>
<feature type="domain" description="Glycosyltransferase subfamily 4-like N-terminal" evidence="1">
    <location>
        <begin position="15"/>
        <end position="175"/>
    </location>
</feature>
<dbReference type="Pfam" id="PF13439">
    <property type="entry name" value="Glyco_transf_4"/>
    <property type="match status" value="1"/>
</dbReference>
<reference evidence="2 3" key="1">
    <citation type="submission" date="2019-12" db="EMBL/GenBank/DDBJ databases">
        <title>Genomic-based taxomic classification of the family Erythrobacteraceae.</title>
        <authorList>
            <person name="Xu L."/>
        </authorList>
    </citation>
    <scope>NUCLEOTIDE SEQUENCE [LARGE SCALE GENOMIC DNA]</scope>
    <source>
        <strain evidence="2 3">KCTC 42006</strain>
    </source>
</reference>
<sequence length="377" mass="40401">MRLLFAIKGLVIAGGGAERVFVELINELSQRGHSIDVVTFDQPGQELFYDIAPNITVHLLGAGEPGISTPRSNMPKIMRGVRSLARTLKPDAAVAFMHSTYVPVAFGLFGTGVPVILSEHTAGAHFVGRGFEKALTRLVQKFSFAKTVVSPIIRAEHGESFRNNLVVMPNPVDLETFGRAQHLTPKKQVLCVGGLRVEKDQATLIAAFEQIADEFPEWTLRLAGEGVTRPGLEAQIARSPVAKRIELPGIVRDVAREYAQAAIVAMPSRYEALPMVAIEGMASGRPVIGFSDCAGAAALIENGVNGLLISPEPDRVKNLAGALRRLVANDAERLELAASAPATIQQYSLDAVVSRWEALLEAAKTADSASLRALVTS</sequence>
<dbReference type="RefSeq" id="WP_160612402.1">
    <property type="nucleotide sequence ID" value="NZ_JAUFQM010000001.1"/>
</dbReference>
<dbReference type="EMBL" id="WTYZ01000001">
    <property type="protein sequence ID" value="MXO82067.1"/>
    <property type="molecule type" value="Genomic_DNA"/>
</dbReference>
<dbReference type="InterPro" id="IPR028098">
    <property type="entry name" value="Glyco_trans_4-like_N"/>
</dbReference>
<comment type="caution">
    <text evidence="2">The sequence shown here is derived from an EMBL/GenBank/DDBJ whole genome shotgun (WGS) entry which is preliminary data.</text>
</comment>
<organism evidence="2 3">
    <name type="scientific">Pontixanthobacter aestiaquae</name>
    <dbReference type="NCBI Taxonomy" id="1509367"/>
    <lineage>
        <taxon>Bacteria</taxon>
        <taxon>Pseudomonadati</taxon>
        <taxon>Pseudomonadota</taxon>
        <taxon>Alphaproteobacteria</taxon>
        <taxon>Sphingomonadales</taxon>
        <taxon>Erythrobacteraceae</taxon>
        <taxon>Pontixanthobacter</taxon>
    </lineage>
</organism>
<evidence type="ECO:0000313" key="2">
    <source>
        <dbReference type="EMBL" id="MXO82067.1"/>
    </source>
</evidence>
<dbReference type="PANTHER" id="PTHR45947:SF3">
    <property type="entry name" value="SULFOQUINOVOSYL TRANSFERASE SQD2"/>
    <property type="match status" value="1"/>
</dbReference>
<proteinExistence type="predicted"/>
<dbReference type="Proteomes" id="UP000460290">
    <property type="component" value="Unassembled WGS sequence"/>
</dbReference>
<keyword evidence="2" id="KW-0808">Transferase</keyword>